<sequence>AIFTSNPQEYAGVHKAQDALKDRMINIKLGHYDRETEIAITCTKSGISRPDAERIVDIVEGLRKIRKNGFTPTVRACIMIGKVLKLCKARAISSDESFVQACLDILDSEVSSLVDADINKDTIRETVVDLIKQYC</sequence>
<evidence type="ECO:0000313" key="2">
    <source>
        <dbReference type="Proteomes" id="UP000585609"/>
    </source>
</evidence>
<dbReference type="Proteomes" id="UP000585609">
    <property type="component" value="Unassembled WGS sequence"/>
</dbReference>
<proteinExistence type="predicted"/>
<gene>
    <name evidence="1" type="ORF">HKBW3S09_02020</name>
</gene>
<protein>
    <submittedName>
        <fullName evidence="1">Uncharacterized protein</fullName>
    </submittedName>
</protein>
<evidence type="ECO:0000313" key="1">
    <source>
        <dbReference type="EMBL" id="GFP24552.1"/>
    </source>
</evidence>
<feature type="non-terminal residue" evidence="1">
    <location>
        <position position="1"/>
    </location>
</feature>
<accession>A0A6V8NWC2</accession>
<name>A0A6V8NWC2_9ACTN</name>
<comment type="caution">
    <text evidence="1">The sequence shown here is derived from an EMBL/GenBank/DDBJ whole genome shotgun (WGS) entry which is preliminary data.</text>
</comment>
<dbReference type="EMBL" id="BLRW01000654">
    <property type="protein sequence ID" value="GFP24552.1"/>
    <property type="molecule type" value="Genomic_DNA"/>
</dbReference>
<organism evidence="1 2">
    <name type="scientific">Candidatus Hakubella thermalkaliphila</name>
    <dbReference type="NCBI Taxonomy" id="2754717"/>
    <lineage>
        <taxon>Bacteria</taxon>
        <taxon>Bacillati</taxon>
        <taxon>Actinomycetota</taxon>
        <taxon>Actinomycetota incertae sedis</taxon>
        <taxon>Candidatus Hakubellales</taxon>
        <taxon>Candidatus Hakubellaceae</taxon>
        <taxon>Candidatus Hakubella</taxon>
    </lineage>
</organism>
<dbReference type="AlphaFoldDB" id="A0A6V8NWC2"/>
<reference evidence="1 2" key="1">
    <citation type="journal article" date="2020" name="Front. Microbiol.">
        <title>Single-cell genomics of novel Actinobacteria with the Wood-Ljungdahl pathway discovered in a serpentinizing system.</title>
        <authorList>
            <person name="Merino N."/>
            <person name="Kawai M."/>
            <person name="Boyd E.S."/>
            <person name="Colman D.R."/>
            <person name="McGlynn S.E."/>
            <person name="Nealson K.H."/>
            <person name="Kurokawa K."/>
            <person name="Hongoh Y."/>
        </authorList>
    </citation>
    <scope>NUCLEOTIDE SEQUENCE [LARGE SCALE GENOMIC DNA]</scope>
    <source>
        <strain evidence="1 2">S09_30</strain>
    </source>
</reference>